<reference evidence="8" key="1">
    <citation type="submission" date="2020-07" db="EMBL/GenBank/DDBJ databases">
        <title>Genome sequence and genetic diversity analysis of an under-domesticated orphan crop, white fonio (Digitaria exilis).</title>
        <authorList>
            <person name="Bennetzen J.L."/>
            <person name="Chen S."/>
            <person name="Ma X."/>
            <person name="Wang X."/>
            <person name="Yssel A.E.J."/>
            <person name="Chaluvadi S.R."/>
            <person name="Johnson M."/>
            <person name="Gangashetty P."/>
            <person name="Hamidou F."/>
            <person name="Sanogo M.D."/>
            <person name="Zwaenepoel A."/>
            <person name="Wallace J."/>
            <person name="Van De Peer Y."/>
            <person name="Van Deynze A."/>
        </authorList>
    </citation>
    <scope>NUCLEOTIDE SEQUENCE</scope>
    <source>
        <tissue evidence="8">Leaves</tissue>
    </source>
</reference>
<dbReference type="GO" id="GO:0045337">
    <property type="term" value="P:farnesyl diphosphate biosynthetic process"/>
    <property type="evidence" value="ECO:0007669"/>
    <property type="project" value="TreeGrafter"/>
</dbReference>
<dbReference type="AlphaFoldDB" id="A0A835AWD0"/>
<keyword evidence="9" id="KW-1185">Reference proteome</keyword>
<accession>A0A835AWD0</accession>
<protein>
    <recommendedName>
        <fullName evidence="10">Farnesyl diphosphate synthase</fullName>
    </recommendedName>
</protein>
<dbReference type="GO" id="GO:0004337">
    <property type="term" value="F:(2E,6E)-farnesyl diphosphate synthase activity"/>
    <property type="evidence" value="ECO:0007669"/>
    <property type="project" value="TreeGrafter"/>
</dbReference>
<proteinExistence type="inferred from homology"/>
<keyword evidence="6" id="KW-0414">Isoprene biosynthesis</keyword>
<dbReference type="EMBL" id="JACEFO010002137">
    <property type="protein sequence ID" value="KAF8677999.1"/>
    <property type="molecule type" value="Genomic_DNA"/>
</dbReference>
<evidence type="ECO:0000256" key="2">
    <source>
        <dbReference type="ARBA" id="ARBA00006706"/>
    </source>
</evidence>
<dbReference type="SFLD" id="SFLDG01017">
    <property type="entry name" value="Polyprenyl_Transferase_Like"/>
    <property type="match status" value="1"/>
</dbReference>
<keyword evidence="4" id="KW-0479">Metal-binding</keyword>
<dbReference type="GO" id="GO:0046872">
    <property type="term" value="F:metal ion binding"/>
    <property type="evidence" value="ECO:0007669"/>
    <property type="project" value="UniProtKB-KW"/>
</dbReference>
<dbReference type="InterPro" id="IPR033749">
    <property type="entry name" value="Polyprenyl_synt_CS"/>
</dbReference>
<dbReference type="Pfam" id="PF00348">
    <property type="entry name" value="polyprenyl_synt"/>
    <property type="match status" value="1"/>
</dbReference>
<dbReference type="Gene3D" id="1.10.600.10">
    <property type="entry name" value="Farnesyl Diphosphate Synthase"/>
    <property type="match status" value="1"/>
</dbReference>
<evidence type="ECO:0000313" key="8">
    <source>
        <dbReference type="EMBL" id="KAF8677999.1"/>
    </source>
</evidence>
<evidence type="ECO:0000256" key="4">
    <source>
        <dbReference type="ARBA" id="ARBA00022723"/>
    </source>
</evidence>
<dbReference type="PROSITE" id="PS00723">
    <property type="entry name" value="POLYPRENYL_SYNTHASE_1"/>
    <property type="match status" value="1"/>
</dbReference>
<sequence>MTVTNSSGSGNIRATLKEIYNKLKEEMLNDPAFDFNEYSRQWIDRMVDYNVLGGKCNRVLSVIDSYNIIKGVDVPSKEDMYLACTLGWCIEWIQAFYIMLDDIMDNSQTRRGQPCWFRVPQVGLIAINDGILLRSHVSRILQRLFKGKPYCNYLTNLFTESECKAASGQLLDLIITHEGKKDLTKYDMTIYRRIVQHKTAYNSFYLPVACALLLAGENLDNFCKAKNILVEMGTYFQVQDDYLDCFGDPELTGKVGTDIEEYKCSWLVVQALEHADENQRSILFENYGKSNPACVSKVKDLYKKLNLQNLFHEYERESYGKLIADIETQPNEAIRNVLMSFLHKIYKRNK</sequence>
<dbReference type="FunFam" id="1.10.600.10:FF:000008">
    <property type="entry name" value="Farnesyl pyrophosphate synthase"/>
    <property type="match status" value="1"/>
</dbReference>
<keyword evidence="5" id="KW-0460">Magnesium</keyword>
<gene>
    <name evidence="8" type="ORF">HU200_046357</name>
</gene>
<evidence type="ECO:0000256" key="6">
    <source>
        <dbReference type="ARBA" id="ARBA00023229"/>
    </source>
</evidence>
<evidence type="ECO:0000313" key="9">
    <source>
        <dbReference type="Proteomes" id="UP000636709"/>
    </source>
</evidence>
<keyword evidence="3 7" id="KW-0808">Transferase</keyword>
<dbReference type="InterPro" id="IPR008949">
    <property type="entry name" value="Isoprenoid_synthase_dom_sf"/>
</dbReference>
<dbReference type="OrthoDB" id="10257492at2759"/>
<dbReference type="PROSITE" id="PS00444">
    <property type="entry name" value="POLYPRENYL_SYNTHASE_2"/>
    <property type="match status" value="1"/>
</dbReference>
<evidence type="ECO:0000256" key="1">
    <source>
        <dbReference type="ARBA" id="ARBA00001946"/>
    </source>
</evidence>
<dbReference type="InterPro" id="IPR039702">
    <property type="entry name" value="FPS1-like"/>
</dbReference>
<dbReference type="GO" id="GO:0004161">
    <property type="term" value="F:dimethylallyltranstransferase activity"/>
    <property type="evidence" value="ECO:0007669"/>
    <property type="project" value="TreeGrafter"/>
</dbReference>
<name>A0A835AWD0_9POAL</name>
<comment type="cofactor">
    <cofactor evidence="1">
        <name>Mg(2+)</name>
        <dbReference type="ChEBI" id="CHEBI:18420"/>
    </cofactor>
</comment>
<evidence type="ECO:0008006" key="10">
    <source>
        <dbReference type="Google" id="ProtNLM"/>
    </source>
</evidence>
<organism evidence="8 9">
    <name type="scientific">Digitaria exilis</name>
    <dbReference type="NCBI Taxonomy" id="1010633"/>
    <lineage>
        <taxon>Eukaryota</taxon>
        <taxon>Viridiplantae</taxon>
        <taxon>Streptophyta</taxon>
        <taxon>Embryophyta</taxon>
        <taxon>Tracheophyta</taxon>
        <taxon>Spermatophyta</taxon>
        <taxon>Magnoliopsida</taxon>
        <taxon>Liliopsida</taxon>
        <taxon>Poales</taxon>
        <taxon>Poaceae</taxon>
        <taxon>PACMAD clade</taxon>
        <taxon>Panicoideae</taxon>
        <taxon>Panicodae</taxon>
        <taxon>Paniceae</taxon>
        <taxon>Anthephorinae</taxon>
        <taxon>Digitaria</taxon>
    </lineage>
</organism>
<dbReference type="CDD" id="cd00685">
    <property type="entry name" value="Trans_IPPS_HT"/>
    <property type="match status" value="1"/>
</dbReference>
<evidence type="ECO:0000256" key="3">
    <source>
        <dbReference type="ARBA" id="ARBA00022679"/>
    </source>
</evidence>
<comment type="similarity">
    <text evidence="2 7">Belongs to the FPP/GGPP synthase family.</text>
</comment>
<dbReference type="InterPro" id="IPR000092">
    <property type="entry name" value="Polyprenyl_synt"/>
</dbReference>
<dbReference type="SUPFAM" id="SSF48576">
    <property type="entry name" value="Terpenoid synthases"/>
    <property type="match status" value="1"/>
</dbReference>
<dbReference type="PANTHER" id="PTHR11525:SF0">
    <property type="entry name" value="FARNESYL PYROPHOSPHATE SYNTHASE"/>
    <property type="match status" value="1"/>
</dbReference>
<evidence type="ECO:0000256" key="5">
    <source>
        <dbReference type="ARBA" id="ARBA00022842"/>
    </source>
</evidence>
<dbReference type="GO" id="GO:0005737">
    <property type="term" value="C:cytoplasm"/>
    <property type="evidence" value="ECO:0007669"/>
    <property type="project" value="TreeGrafter"/>
</dbReference>
<comment type="caution">
    <text evidence="8">The sequence shown here is derived from an EMBL/GenBank/DDBJ whole genome shotgun (WGS) entry which is preliminary data.</text>
</comment>
<dbReference type="Proteomes" id="UP000636709">
    <property type="component" value="Unassembled WGS sequence"/>
</dbReference>
<evidence type="ECO:0000256" key="7">
    <source>
        <dbReference type="RuleBase" id="RU004466"/>
    </source>
</evidence>
<dbReference type="SFLD" id="SFLDS00005">
    <property type="entry name" value="Isoprenoid_Synthase_Type_I"/>
    <property type="match status" value="1"/>
</dbReference>
<dbReference type="PANTHER" id="PTHR11525">
    <property type="entry name" value="FARNESYL-PYROPHOSPHATE SYNTHETASE"/>
    <property type="match status" value="1"/>
</dbReference>